<evidence type="ECO:0000313" key="3">
    <source>
        <dbReference type="Proteomes" id="UP000324767"/>
    </source>
</evidence>
<name>A0A5M8Q1J4_9LECA</name>
<accession>A0A5M8Q1J4</accession>
<dbReference type="OrthoDB" id="5356325at2759"/>
<proteinExistence type="predicted"/>
<dbReference type="EMBL" id="VXIT01000002">
    <property type="protein sequence ID" value="KAA6415225.1"/>
    <property type="molecule type" value="Genomic_DNA"/>
</dbReference>
<sequence length="193" mass="20095">MVLTTRAPASLLLEATVTALPLEIAKGIDVSNFGLNRRQDPGPGAGSVDPSSIEPEDEDPAQIAADGTNELQKTGNNNTAVTSYFTSYARLRYQGCIDFLSTWSGKPLDRASTTSLPSASATETNVMTGWQSASATEINVMTGWRSATATGAAVTCYHVADPENTCAAIADGPGWCECETGLATYAVTPSPAI</sequence>
<feature type="region of interest" description="Disordered" evidence="1">
    <location>
        <begin position="33"/>
        <end position="59"/>
    </location>
</feature>
<comment type="caution">
    <text evidence="2">The sequence shown here is derived from an EMBL/GenBank/DDBJ whole genome shotgun (WGS) entry which is preliminary data.</text>
</comment>
<dbReference type="AlphaFoldDB" id="A0A5M8Q1J4"/>
<protein>
    <submittedName>
        <fullName evidence="2">Uncharacterized protein</fullName>
    </submittedName>
</protein>
<dbReference type="Proteomes" id="UP000324767">
    <property type="component" value="Unassembled WGS sequence"/>
</dbReference>
<gene>
    <name evidence="2" type="ORF">FRX48_01978</name>
</gene>
<reference evidence="2 3" key="1">
    <citation type="submission" date="2019-09" db="EMBL/GenBank/DDBJ databases">
        <title>The hologenome of the rock-dwelling lichen Lasallia pustulata.</title>
        <authorList>
            <person name="Greshake Tzovaras B."/>
            <person name="Segers F."/>
            <person name="Bicker A."/>
            <person name="Dal Grande F."/>
            <person name="Otte J."/>
            <person name="Hankeln T."/>
            <person name="Schmitt I."/>
            <person name="Ebersberger I."/>
        </authorList>
    </citation>
    <scope>NUCLEOTIDE SEQUENCE [LARGE SCALE GENOMIC DNA]</scope>
    <source>
        <strain evidence="2">A1-1</strain>
    </source>
</reference>
<evidence type="ECO:0000256" key="1">
    <source>
        <dbReference type="SAM" id="MobiDB-lite"/>
    </source>
</evidence>
<organism evidence="2 3">
    <name type="scientific">Lasallia pustulata</name>
    <dbReference type="NCBI Taxonomy" id="136370"/>
    <lineage>
        <taxon>Eukaryota</taxon>
        <taxon>Fungi</taxon>
        <taxon>Dikarya</taxon>
        <taxon>Ascomycota</taxon>
        <taxon>Pezizomycotina</taxon>
        <taxon>Lecanoromycetes</taxon>
        <taxon>OSLEUM clade</taxon>
        <taxon>Umbilicariomycetidae</taxon>
        <taxon>Umbilicariales</taxon>
        <taxon>Umbilicariaceae</taxon>
        <taxon>Lasallia</taxon>
    </lineage>
</organism>
<evidence type="ECO:0000313" key="2">
    <source>
        <dbReference type="EMBL" id="KAA6415225.1"/>
    </source>
</evidence>